<gene>
    <name evidence="4" type="ORF">D3C57_101125</name>
</gene>
<reference evidence="4 5" key="1">
    <citation type="journal article" date="2018" name="J. Biol. Chem.">
        <title>Discovery of the actinoplanic acid pathway in Streptomyces rapamycinicus reveals a genetically conserved synergism with rapamycin.</title>
        <authorList>
            <person name="Mrak P."/>
            <person name="Krastel P."/>
            <person name="Pivk Lukancic P."/>
            <person name="Tao J."/>
            <person name="Pistorius D."/>
            <person name="Moore C.M."/>
        </authorList>
    </citation>
    <scope>NUCLEOTIDE SEQUENCE [LARGE SCALE GENOMIC DNA]</scope>
    <source>
        <strain evidence="4 5">NRRL 5491</strain>
    </source>
</reference>
<feature type="chain" id="PRO_5039216349" evidence="2">
    <location>
        <begin position="35"/>
        <end position="199"/>
    </location>
</feature>
<dbReference type="EMBL" id="QYCY01000001">
    <property type="protein sequence ID" value="RLV76928.1"/>
    <property type="molecule type" value="Genomic_DNA"/>
</dbReference>
<feature type="region of interest" description="Disordered" evidence="1">
    <location>
        <begin position="175"/>
        <end position="199"/>
    </location>
</feature>
<feature type="domain" description="Glucose/Sorbosone dehydrogenase" evidence="3">
    <location>
        <begin position="61"/>
        <end position="129"/>
    </location>
</feature>
<accession>A0A3L8RC07</accession>
<sequence>MHRKRLRLRRSLALLAGTLLTGTALTLTSPAADAVPDPGRKAAAPVFQQVPLAKGVAETGEPMSLAVLPDRSVLHTSRDGTLRLTDAAGTTKVAATLPVYSHDEEGLQGVGVDPGFSTNRFIYLYYAPSLNTPAGDAPERRGRGLRQVRHDRAQGFVNGLCKVGPTRYGPLTPNGRGLTRGSHPCGAPGATARAVPNPH</sequence>
<dbReference type="SUPFAM" id="SSF50952">
    <property type="entry name" value="Soluble quinoprotein glucose dehydrogenase"/>
    <property type="match status" value="1"/>
</dbReference>
<dbReference type="Proteomes" id="UP000281594">
    <property type="component" value="Unassembled WGS sequence"/>
</dbReference>
<feature type="signal peptide" evidence="2">
    <location>
        <begin position="1"/>
        <end position="34"/>
    </location>
</feature>
<dbReference type="InterPro" id="IPR011042">
    <property type="entry name" value="6-blade_b-propeller_TolB-like"/>
</dbReference>
<name>A0A3L8RC07_STRRN</name>
<evidence type="ECO:0000256" key="1">
    <source>
        <dbReference type="SAM" id="MobiDB-lite"/>
    </source>
</evidence>
<dbReference type="Pfam" id="PF07995">
    <property type="entry name" value="GSDH"/>
    <property type="match status" value="1"/>
</dbReference>
<evidence type="ECO:0000259" key="3">
    <source>
        <dbReference type="Pfam" id="PF07995"/>
    </source>
</evidence>
<dbReference type="AlphaFoldDB" id="A0A3L8RC07"/>
<evidence type="ECO:0000313" key="4">
    <source>
        <dbReference type="EMBL" id="RLV76928.1"/>
    </source>
</evidence>
<protein>
    <submittedName>
        <fullName evidence="4">Glycosyl hydrolase</fullName>
    </submittedName>
</protein>
<evidence type="ECO:0000313" key="5">
    <source>
        <dbReference type="Proteomes" id="UP000281594"/>
    </source>
</evidence>
<dbReference type="GO" id="GO:0016787">
    <property type="term" value="F:hydrolase activity"/>
    <property type="evidence" value="ECO:0007669"/>
    <property type="project" value="UniProtKB-KW"/>
</dbReference>
<organism evidence="4 5">
    <name type="scientific">Streptomyces rapamycinicus (strain ATCC 29253 / DSM 41530 / NRRL 5491 / AYB-994)</name>
    <name type="common">Streptomyces hygroscopicus (strain ATCC 29253)</name>
    <dbReference type="NCBI Taxonomy" id="1343740"/>
    <lineage>
        <taxon>Bacteria</taxon>
        <taxon>Bacillati</taxon>
        <taxon>Actinomycetota</taxon>
        <taxon>Actinomycetes</taxon>
        <taxon>Kitasatosporales</taxon>
        <taxon>Streptomycetaceae</taxon>
        <taxon>Streptomyces</taxon>
        <taxon>Streptomyces violaceusniger group</taxon>
    </lineage>
</organism>
<proteinExistence type="predicted"/>
<comment type="caution">
    <text evidence="4">The sequence shown here is derived from an EMBL/GenBank/DDBJ whole genome shotgun (WGS) entry which is preliminary data.</text>
</comment>
<dbReference type="InterPro" id="IPR011041">
    <property type="entry name" value="Quinoprot_gluc/sorb_DH_b-prop"/>
</dbReference>
<dbReference type="Gene3D" id="2.120.10.30">
    <property type="entry name" value="TolB, C-terminal domain"/>
    <property type="match status" value="1"/>
</dbReference>
<dbReference type="InterPro" id="IPR012938">
    <property type="entry name" value="Glc/Sorbosone_DH"/>
</dbReference>
<keyword evidence="2" id="KW-0732">Signal</keyword>
<keyword evidence="4" id="KW-0378">Hydrolase</keyword>
<evidence type="ECO:0000256" key="2">
    <source>
        <dbReference type="SAM" id="SignalP"/>
    </source>
</evidence>